<name>D8PVS1_SCHCM</name>
<feature type="compositionally biased region" description="Polar residues" evidence="6">
    <location>
        <begin position="1"/>
        <end position="12"/>
    </location>
</feature>
<evidence type="ECO:0000256" key="2">
    <source>
        <dbReference type="ARBA" id="ARBA00007262"/>
    </source>
</evidence>
<dbReference type="EMBL" id="GL377303">
    <property type="protein sequence ID" value="EFJ00908.1"/>
    <property type="molecule type" value="Genomic_DNA"/>
</dbReference>
<feature type="transmembrane region" description="Helical" evidence="7">
    <location>
        <begin position="82"/>
        <end position="105"/>
    </location>
</feature>
<feature type="transmembrane region" description="Helical" evidence="7">
    <location>
        <begin position="117"/>
        <end position="139"/>
    </location>
</feature>
<dbReference type="InterPro" id="IPR038213">
    <property type="entry name" value="IFI6/IFI27-like_sf"/>
</dbReference>
<evidence type="ECO:0000256" key="1">
    <source>
        <dbReference type="ARBA" id="ARBA00004141"/>
    </source>
</evidence>
<keyword evidence="3 7" id="KW-0812">Transmembrane</keyword>
<dbReference type="InterPro" id="IPR009311">
    <property type="entry name" value="IFI6/IFI27-like"/>
</dbReference>
<dbReference type="GO" id="GO:0016020">
    <property type="term" value="C:membrane"/>
    <property type="evidence" value="ECO:0007669"/>
    <property type="project" value="UniProtKB-SubCell"/>
</dbReference>
<dbReference type="InParanoid" id="D8PVS1"/>
<dbReference type="eggNOG" id="ENOG502SCCP">
    <property type="taxonomic scope" value="Eukaryota"/>
</dbReference>
<protein>
    <submittedName>
        <fullName evidence="8">Uncharacterized protein</fullName>
    </submittedName>
</protein>
<dbReference type="PANTHER" id="PTHR16932:SF18">
    <property type="entry name" value="INTERFERON, ALPHA-INDUCIBLE PROTEIN 27-LIKE 2"/>
    <property type="match status" value="1"/>
</dbReference>
<evidence type="ECO:0000313" key="9">
    <source>
        <dbReference type="Proteomes" id="UP000007431"/>
    </source>
</evidence>
<keyword evidence="4 7" id="KW-1133">Transmembrane helix</keyword>
<organism evidence="9">
    <name type="scientific">Schizophyllum commune (strain H4-8 / FGSC 9210)</name>
    <name type="common">Split gill fungus</name>
    <dbReference type="NCBI Taxonomy" id="578458"/>
    <lineage>
        <taxon>Eukaryota</taxon>
        <taxon>Fungi</taxon>
        <taxon>Dikarya</taxon>
        <taxon>Basidiomycota</taxon>
        <taxon>Agaricomycotina</taxon>
        <taxon>Agaricomycetes</taxon>
        <taxon>Agaricomycetidae</taxon>
        <taxon>Agaricales</taxon>
        <taxon>Schizophyllaceae</taxon>
        <taxon>Schizophyllum</taxon>
    </lineage>
</organism>
<dbReference type="HOGENOM" id="CLU_1220300_0_0_1"/>
<accession>D8PVS1</accession>
<evidence type="ECO:0000256" key="6">
    <source>
        <dbReference type="SAM" id="MobiDB-lite"/>
    </source>
</evidence>
<evidence type="ECO:0000256" key="7">
    <source>
        <dbReference type="SAM" id="Phobius"/>
    </source>
</evidence>
<comment type="similarity">
    <text evidence="2">Belongs to the IFI6/IFI27 family.</text>
</comment>
<reference evidence="8 9" key="1">
    <citation type="journal article" date="2010" name="Nat. Biotechnol.">
        <title>Genome sequence of the model mushroom Schizophyllum commune.</title>
        <authorList>
            <person name="Ohm R.A."/>
            <person name="de Jong J.F."/>
            <person name="Lugones L.G."/>
            <person name="Aerts A."/>
            <person name="Kothe E."/>
            <person name="Stajich J.E."/>
            <person name="de Vries R.P."/>
            <person name="Record E."/>
            <person name="Levasseur A."/>
            <person name="Baker S.E."/>
            <person name="Bartholomew K.A."/>
            <person name="Coutinho P.M."/>
            <person name="Erdmann S."/>
            <person name="Fowler T.J."/>
            <person name="Gathman A.C."/>
            <person name="Lombard V."/>
            <person name="Henrissat B."/>
            <person name="Knabe N."/>
            <person name="Kuees U."/>
            <person name="Lilly W.W."/>
            <person name="Lindquist E."/>
            <person name="Lucas S."/>
            <person name="Magnuson J.K."/>
            <person name="Piumi F."/>
            <person name="Raudaskoski M."/>
            <person name="Salamov A."/>
            <person name="Schmutz J."/>
            <person name="Schwarze F.W.M.R."/>
            <person name="vanKuyk P.A."/>
            <person name="Horton J.S."/>
            <person name="Grigoriev I.V."/>
            <person name="Woesten H.A.B."/>
        </authorList>
    </citation>
    <scope>NUCLEOTIDE SEQUENCE [LARGE SCALE GENOMIC DNA]</scope>
    <source>
        <strain evidence="9">H4-8 / FGSC 9210</strain>
    </source>
</reference>
<evidence type="ECO:0000256" key="5">
    <source>
        <dbReference type="ARBA" id="ARBA00023136"/>
    </source>
</evidence>
<dbReference type="AlphaFoldDB" id="D8PVS1"/>
<feature type="non-terminal residue" evidence="8">
    <location>
        <position position="227"/>
    </location>
</feature>
<dbReference type="GeneID" id="9587536"/>
<dbReference type="RefSeq" id="XP_003035810.1">
    <property type="nucleotide sequence ID" value="XM_003035764.1"/>
</dbReference>
<feature type="transmembrane region" description="Helical" evidence="7">
    <location>
        <begin position="151"/>
        <end position="172"/>
    </location>
</feature>
<keyword evidence="5 7" id="KW-0472">Membrane</keyword>
<dbReference type="OMA" id="QANGMRC"/>
<sequence>MATKGGSNNGQAANGRVSKSKAEMRAESRAATEARLAALRARLTTDAARILKPGVAKVLMPIVLSAIEAAIRAKMWAQENPILATTLAGTALSLILAPILGPVILGALGFGPGGVVALSWAAIMQANIGNVVAGSLFALAQSAGATGIIPIAWCLAAGAAGGVVACGGAVTYDFVRGREPGKNVRIAGQVASIVGKQAYDSAREAVRDFGGSVARRWRGMFNKRKRE</sequence>
<dbReference type="Pfam" id="PF06140">
    <property type="entry name" value="Ifi-6-16"/>
    <property type="match status" value="1"/>
</dbReference>
<comment type="subcellular location">
    <subcellularLocation>
        <location evidence="1">Membrane</location>
        <topology evidence="1">Multi-pass membrane protein</topology>
    </subcellularLocation>
</comment>
<proteinExistence type="inferred from homology"/>
<evidence type="ECO:0000256" key="4">
    <source>
        <dbReference type="ARBA" id="ARBA00022989"/>
    </source>
</evidence>
<dbReference type="Gene3D" id="6.10.110.10">
    <property type="match status" value="1"/>
</dbReference>
<keyword evidence="9" id="KW-1185">Reference proteome</keyword>
<dbReference type="KEGG" id="scm:SCHCO_01145136"/>
<dbReference type="PANTHER" id="PTHR16932">
    <property type="entry name" value="INTERFERON ALPHA-INDUCIBLE PROTEIN 27"/>
    <property type="match status" value="1"/>
</dbReference>
<feature type="region of interest" description="Disordered" evidence="6">
    <location>
        <begin position="1"/>
        <end position="24"/>
    </location>
</feature>
<gene>
    <name evidence="8" type="ORF">SCHCODRAFT_105292</name>
</gene>
<evidence type="ECO:0000313" key="8">
    <source>
        <dbReference type="EMBL" id="EFJ00908.1"/>
    </source>
</evidence>
<dbReference type="OrthoDB" id="440424at2759"/>
<evidence type="ECO:0000256" key="3">
    <source>
        <dbReference type="ARBA" id="ARBA00022692"/>
    </source>
</evidence>
<dbReference type="VEuPathDB" id="FungiDB:SCHCODRAFT_01145136"/>
<dbReference type="Proteomes" id="UP000007431">
    <property type="component" value="Unassembled WGS sequence"/>
</dbReference>